<evidence type="ECO:0000256" key="2">
    <source>
        <dbReference type="SAM" id="Phobius"/>
    </source>
</evidence>
<gene>
    <name evidence="5" type="primary">cobN</name>
    <name evidence="5" type="ORF">OIN59_19410</name>
</gene>
<dbReference type="GO" id="GO:0051116">
    <property type="term" value="F:cobaltochelatase activity"/>
    <property type="evidence" value="ECO:0007669"/>
    <property type="project" value="UniProtKB-EC"/>
</dbReference>
<feature type="signal peptide" evidence="3">
    <location>
        <begin position="1"/>
        <end position="22"/>
    </location>
</feature>
<feature type="compositionally biased region" description="Low complexity" evidence="1">
    <location>
        <begin position="1327"/>
        <end position="1344"/>
    </location>
</feature>
<dbReference type="PANTHER" id="PTHR44119:SF4">
    <property type="entry name" value="AEROBIC COBALTOCHELATASE SUBUNIT COBN"/>
    <property type="match status" value="1"/>
</dbReference>
<dbReference type="EC" id="6.6.1.2" evidence="5"/>
<keyword evidence="6" id="KW-1185">Reference proteome</keyword>
<dbReference type="PANTHER" id="PTHR44119">
    <property type="entry name" value="MAGNESIUM-CHELATASE SUBUNIT CHLH, CHLOROPLASTIC"/>
    <property type="match status" value="1"/>
</dbReference>
<dbReference type="RefSeq" id="WP_274112913.1">
    <property type="nucleotide sequence ID" value="NZ_JAPCKI010000014.1"/>
</dbReference>
<accession>A0ABT5S0X9</accession>
<dbReference type="EMBL" id="JAPCKI010000014">
    <property type="protein sequence ID" value="MDD2179612.1"/>
    <property type="molecule type" value="Genomic_DNA"/>
</dbReference>
<comment type="caution">
    <text evidence="5">The sequence shown here is derived from an EMBL/GenBank/DDBJ whole genome shotgun (WGS) entry which is preliminary data.</text>
</comment>
<evidence type="ECO:0000313" key="5">
    <source>
        <dbReference type="EMBL" id="MDD2179612.1"/>
    </source>
</evidence>
<dbReference type="InterPro" id="IPR003672">
    <property type="entry name" value="CobN/Mg_chltase"/>
</dbReference>
<evidence type="ECO:0000313" key="6">
    <source>
        <dbReference type="Proteomes" id="UP001148932"/>
    </source>
</evidence>
<dbReference type="Pfam" id="PF02514">
    <property type="entry name" value="CobN-Mg_chel"/>
    <property type="match status" value="1"/>
</dbReference>
<keyword evidence="2" id="KW-0472">Membrane</keyword>
<keyword evidence="2" id="KW-1133">Transmembrane helix</keyword>
<feature type="region of interest" description="Disordered" evidence="1">
    <location>
        <begin position="1327"/>
        <end position="1350"/>
    </location>
</feature>
<evidence type="ECO:0000259" key="4">
    <source>
        <dbReference type="Pfam" id="PF02514"/>
    </source>
</evidence>
<dbReference type="Proteomes" id="UP001148932">
    <property type="component" value="Unassembled WGS sequence"/>
</dbReference>
<name>A0ABT5S0X9_9BURK</name>
<organism evidence="5 6">
    <name type="scientific">Acidovorax benzenivorans</name>
    <dbReference type="NCBI Taxonomy" id="2987520"/>
    <lineage>
        <taxon>Bacteria</taxon>
        <taxon>Pseudomonadati</taxon>
        <taxon>Pseudomonadota</taxon>
        <taxon>Betaproteobacteria</taxon>
        <taxon>Burkholderiales</taxon>
        <taxon>Comamonadaceae</taxon>
        <taxon>Acidovorax</taxon>
    </lineage>
</organism>
<dbReference type="CDD" id="cd10150">
    <property type="entry name" value="CobN_like"/>
    <property type="match status" value="1"/>
</dbReference>
<proteinExistence type="predicted"/>
<evidence type="ECO:0000256" key="1">
    <source>
        <dbReference type="SAM" id="MobiDB-lite"/>
    </source>
</evidence>
<feature type="domain" description="CobN/magnesium chelatase" evidence="4">
    <location>
        <begin position="158"/>
        <end position="1267"/>
    </location>
</feature>
<keyword evidence="3" id="KW-0732">Signal</keyword>
<keyword evidence="5" id="KW-0436">Ligase</keyword>
<sequence>MKALILRAALCCLLLAAPLVHAVQAGKAQGAEGSNKTAPVLLWLTSDITTAPRTAMVQRLATEAGLGFAHIDYPLAGPAVLDAAQAQKLERALAGAALVWVDAPHASVEARLRRMAGAQLDARATRVPGRVVWVPAGAPVADGSKNIAALDVPARMVAYLQAGGPRNLKSAIALAQATVRGTAMPDLPAPDILPPRGIYHPDAPRLLPHAAALEAWRQGQPALRGLPAVAVLVHRHHFVDGSTEWLDAWLRTFRQQGLFAYAAFGQQVTAQTLAEVLELPPESGTGPGRLHASALVLHQLVPQAAALQPLLVRWGVPLLGTQPYRAGDAVAWEASDTGLSLSDVPFYLAQPEAAGAIDPVLVAAHGAEGKDFRLIERQAQAVAAKARRLITLQTKPAADKRLVAMVYNYPPGGTNFGASFLNVPRSLEQVSGGLAQAGYRTQQVPEQGWIDGLKPLLAAYYPGADVRALLQSGQAAALPLARYEQHLATLPKAVRERMNAHWGTPEKSRYVVEWQGEKVFAIPRLQVGNLSVLPQPPREETLRLGQNPFMHKSKAPLSHHYLAVYLWAQLEADALIHFGTHGTQEWAGGKARALDVHDDALLPLGDLPVVYPYIVDNLGEALTAKRRGRAVLVSHRTPVFAPAGFEARMAHMHEVMHEWETVDEGPTRRALEKQLVAQFVEHQLHRDLGWSADRIAADFSGFLEILHPYLDQLAQSSQPKGLAVFGRVPAPEQRRETILQALRKPLIEALGEDIDEAFLIKHDAVLAARPARWLEVALKDAQAASVLDLRPVLPAQAATPGATGASDVVRAEDHVPNRAARKPIDTPALLQLAQRAQELERLLATEGELPGLLAALEGRYLPAAYGGDPIRNPESLPTGRNLTGLDPSRLPTRQAYAVAQTLFNDWFKDYQARHGGQAPERMALSLWAGETLRHQGIMEAQALVALGMRPVWDDSGRPVRVETIAADELKRPRVDVLMSITGSYRDQFPALMALLDRAVAQAATAEPGNVIARNTEQIGQELRKQGVPRAQAEQLARVRSFGNAVGDYGTGLSDAVQSDGLQTNDARLGQMFLERMSQPYLDGEPVTGVAGGTAAKALGAHLRRTDAAILSRSSHLYAMVSSDDPFQYLGGLSAAARVAGRPQGLELHVAQLQDASEPTTETAQRAIALEMQSRYLHPGWLQAQKAEGYSGTLQVLKAVQFAWGWQAVAPDTVRSDHWQSFYDVLVRDKHQLGLPDWLKEHPQAYAQSLERLVQAQRQGYWQADADTQKQLAQMYQELTRAAPLAAELPSVRRWVERAARGESVEQTPPAGMAIAAPQSPALAAPQLAPPAADLPAPPAQAEAPPSAPAVPTMGVLLERQPEREALDTAKESSPVERMVGIVALLVMALVAMAGAAWQARRPSSLSSPLQPAGL</sequence>
<keyword evidence="2" id="KW-0812">Transmembrane</keyword>
<reference evidence="5" key="1">
    <citation type="submission" date="2022-10" db="EMBL/GenBank/DDBJ databases">
        <title>Description of microaerobic benzene degrading bacteria.</title>
        <authorList>
            <person name="Bedics A."/>
            <person name="Tancsics A."/>
            <person name="Banerjee S."/>
        </authorList>
    </citation>
    <scope>NUCLEOTIDE SEQUENCE</scope>
    <source>
        <strain evidence="5">D2M1</strain>
    </source>
</reference>
<protein>
    <submittedName>
        <fullName evidence="5">Cobaltochelatase subunit CobN</fullName>
        <ecNumber evidence="5">6.6.1.2</ecNumber>
    </submittedName>
</protein>
<dbReference type="NCBIfam" id="NF004644">
    <property type="entry name" value="PRK05989.2-2"/>
    <property type="match status" value="1"/>
</dbReference>
<feature type="chain" id="PRO_5046704685" evidence="3">
    <location>
        <begin position="23"/>
        <end position="1414"/>
    </location>
</feature>
<feature type="transmembrane region" description="Helical" evidence="2">
    <location>
        <begin position="1378"/>
        <end position="1397"/>
    </location>
</feature>
<evidence type="ECO:0000256" key="3">
    <source>
        <dbReference type="SAM" id="SignalP"/>
    </source>
</evidence>